<dbReference type="InterPro" id="IPR046478">
    <property type="entry name" value="DUF6799"/>
</dbReference>
<feature type="compositionally biased region" description="Polar residues" evidence="1">
    <location>
        <begin position="117"/>
        <end position="127"/>
    </location>
</feature>
<evidence type="ECO:0000256" key="1">
    <source>
        <dbReference type="SAM" id="MobiDB-lite"/>
    </source>
</evidence>
<dbReference type="RefSeq" id="WP_129921638.1">
    <property type="nucleotide sequence ID" value="NZ_SEWE01000027.1"/>
</dbReference>
<dbReference type="Pfam" id="PF20606">
    <property type="entry name" value="DUF6799"/>
    <property type="match status" value="1"/>
</dbReference>
<proteinExistence type="predicted"/>
<comment type="caution">
    <text evidence="4">The sequence shown here is derived from an EMBL/GenBank/DDBJ whole genome shotgun (WGS) entry which is preliminary data.</text>
</comment>
<evidence type="ECO:0000313" key="4">
    <source>
        <dbReference type="EMBL" id="RYU78610.1"/>
    </source>
</evidence>
<dbReference type="OrthoDB" id="9935910at2"/>
<dbReference type="EMBL" id="SEWE01000027">
    <property type="protein sequence ID" value="RYU78610.1"/>
    <property type="molecule type" value="Genomic_DNA"/>
</dbReference>
<feature type="chain" id="PRO_5020311038" description="DUF6799 domain-containing protein" evidence="2">
    <location>
        <begin position="19"/>
        <end position="156"/>
    </location>
</feature>
<organism evidence="4 5">
    <name type="scientific">Hymenobacter persicinus</name>
    <dbReference type="NCBI Taxonomy" id="2025506"/>
    <lineage>
        <taxon>Bacteria</taxon>
        <taxon>Pseudomonadati</taxon>
        <taxon>Bacteroidota</taxon>
        <taxon>Cytophagia</taxon>
        <taxon>Cytophagales</taxon>
        <taxon>Hymenobacteraceae</taxon>
        <taxon>Hymenobacter</taxon>
    </lineage>
</organism>
<sequence>MKHLLCGLLSLFFFAARAQSGAQPTRDGLAWTDGQLVLLQNGVARPVGREVRLPSGARVLPSGRVIMANGRQGQLRPGDGVDPKTGAWFARRAQNPDGTTFLPLPVRLELPAESLGKVSSNGTSTTNRRYHYEQKRQRDKNGRRLPDEEEDDDDDD</sequence>
<feature type="region of interest" description="Disordered" evidence="1">
    <location>
        <begin position="113"/>
        <end position="156"/>
    </location>
</feature>
<feature type="signal peptide" evidence="2">
    <location>
        <begin position="1"/>
        <end position="18"/>
    </location>
</feature>
<keyword evidence="5" id="KW-1185">Reference proteome</keyword>
<feature type="domain" description="DUF6799" evidence="3">
    <location>
        <begin position="26"/>
        <end position="82"/>
    </location>
</feature>
<name>A0A4Q5LBW0_9BACT</name>
<protein>
    <recommendedName>
        <fullName evidence="3">DUF6799 domain-containing protein</fullName>
    </recommendedName>
</protein>
<dbReference type="Proteomes" id="UP000294155">
    <property type="component" value="Unassembled WGS sequence"/>
</dbReference>
<dbReference type="AlphaFoldDB" id="A0A4Q5LBW0"/>
<gene>
    <name evidence="4" type="ORF">EWM57_13275</name>
</gene>
<accession>A0A4Q5LBW0</accession>
<evidence type="ECO:0000259" key="3">
    <source>
        <dbReference type="Pfam" id="PF20606"/>
    </source>
</evidence>
<keyword evidence="2" id="KW-0732">Signal</keyword>
<feature type="compositionally biased region" description="Acidic residues" evidence="1">
    <location>
        <begin position="147"/>
        <end position="156"/>
    </location>
</feature>
<evidence type="ECO:0000313" key="5">
    <source>
        <dbReference type="Proteomes" id="UP000294155"/>
    </source>
</evidence>
<evidence type="ECO:0000256" key="2">
    <source>
        <dbReference type="SAM" id="SignalP"/>
    </source>
</evidence>
<reference evidence="4 5" key="1">
    <citation type="submission" date="2019-02" db="EMBL/GenBank/DDBJ databases">
        <title>Bacterial novel species isolated from soil.</title>
        <authorList>
            <person name="Jung H.-Y."/>
        </authorList>
    </citation>
    <scope>NUCLEOTIDE SEQUENCE [LARGE SCALE GENOMIC DNA]</scope>
    <source>
        <strain evidence="4 5">1-3-3-3</strain>
    </source>
</reference>
<feature type="compositionally biased region" description="Basic and acidic residues" evidence="1">
    <location>
        <begin position="130"/>
        <end position="146"/>
    </location>
</feature>